<evidence type="ECO:0000256" key="3">
    <source>
        <dbReference type="ARBA" id="ARBA00022722"/>
    </source>
</evidence>
<comment type="function">
    <text evidence="8">Toxic component of a toxin-antitoxin (TA) system. An RNase.</text>
</comment>
<evidence type="ECO:0000256" key="4">
    <source>
        <dbReference type="ARBA" id="ARBA00022723"/>
    </source>
</evidence>
<dbReference type="HAMAP" id="MF_00265">
    <property type="entry name" value="VapC_Nob1"/>
    <property type="match status" value="1"/>
</dbReference>
<keyword evidence="11" id="KW-1185">Reference proteome</keyword>
<feature type="domain" description="PIN" evidence="9">
    <location>
        <begin position="3"/>
        <end position="125"/>
    </location>
</feature>
<keyword evidence="6 8" id="KW-0460">Magnesium</keyword>
<name>A0ABR8BY66_APHFL</name>
<dbReference type="EMBL" id="JACJQT010000045">
    <property type="protein sequence ID" value="MBD2279879.1"/>
    <property type="molecule type" value="Genomic_DNA"/>
</dbReference>
<dbReference type="InterPro" id="IPR002716">
    <property type="entry name" value="PIN_dom"/>
</dbReference>
<evidence type="ECO:0000256" key="5">
    <source>
        <dbReference type="ARBA" id="ARBA00022801"/>
    </source>
</evidence>
<sequence>MIYLLDTNACIVYLNGRNINLRCRIEDQLDSDIAVCSTVKSELFYGAMKSNNPSRTLALQKAFLSRFISLPFDDEAAEIFGDIRAKLTKLGTPIGPYDLQIAAIALANNLILVTHNTAEFSRVEGLKMEDWEALTGV</sequence>
<evidence type="ECO:0000256" key="7">
    <source>
        <dbReference type="ARBA" id="ARBA00038093"/>
    </source>
</evidence>
<accession>A0ABR8BY66</accession>
<dbReference type="InterPro" id="IPR029060">
    <property type="entry name" value="PIN-like_dom_sf"/>
</dbReference>
<dbReference type="PANTHER" id="PTHR33653">
    <property type="entry name" value="RIBONUCLEASE VAPC2"/>
    <property type="match status" value="1"/>
</dbReference>
<proteinExistence type="inferred from homology"/>
<dbReference type="Proteomes" id="UP000606721">
    <property type="component" value="Unassembled WGS sequence"/>
</dbReference>
<feature type="binding site" evidence="8">
    <location>
        <position position="6"/>
    </location>
    <ligand>
        <name>Mg(2+)</name>
        <dbReference type="ChEBI" id="CHEBI:18420"/>
    </ligand>
</feature>
<protein>
    <recommendedName>
        <fullName evidence="8">Ribonuclease VapC</fullName>
        <shortName evidence="8">RNase VapC</shortName>
        <ecNumber evidence="8">3.1.-.-</ecNumber>
    </recommendedName>
    <alternativeName>
        <fullName evidence="8">Toxin VapC</fullName>
    </alternativeName>
</protein>
<feature type="binding site" evidence="8">
    <location>
        <position position="98"/>
    </location>
    <ligand>
        <name>Mg(2+)</name>
        <dbReference type="ChEBI" id="CHEBI:18420"/>
    </ligand>
</feature>
<evidence type="ECO:0000313" key="11">
    <source>
        <dbReference type="Proteomes" id="UP000606721"/>
    </source>
</evidence>
<keyword evidence="3 8" id="KW-0540">Nuclease</keyword>
<dbReference type="PANTHER" id="PTHR33653:SF1">
    <property type="entry name" value="RIBONUCLEASE VAPC2"/>
    <property type="match status" value="1"/>
</dbReference>
<dbReference type="CDD" id="cd18745">
    <property type="entry name" value="PIN_VapC4-5_FitB-like"/>
    <property type="match status" value="1"/>
</dbReference>
<evidence type="ECO:0000256" key="1">
    <source>
        <dbReference type="ARBA" id="ARBA00001946"/>
    </source>
</evidence>
<comment type="caution">
    <text evidence="10">The sequence shown here is derived from an EMBL/GenBank/DDBJ whole genome shotgun (WGS) entry which is preliminary data.</text>
</comment>
<dbReference type="Pfam" id="PF01850">
    <property type="entry name" value="PIN"/>
    <property type="match status" value="1"/>
</dbReference>
<keyword evidence="2 8" id="KW-1277">Toxin-antitoxin system</keyword>
<keyword evidence="4 8" id="KW-0479">Metal-binding</keyword>
<organism evidence="10 11">
    <name type="scientific">Aphanizomenon flos-aquae FACHB-1040</name>
    <dbReference type="NCBI Taxonomy" id="2692887"/>
    <lineage>
        <taxon>Bacteria</taxon>
        <taxon>Bacillati</taxon>
        <taxon>Cyanobacteriota</taxon>
        <taxon>Cyanophyceae</taxon>
        <taxon>Nostocales</taxon>
        <taxon>Aphanizomenonaceae</taxon>
        <taxon>Aphanizomenon</taxon>
    </lineage>
</organism>
<comment type="cofactor">
    <cofactor evidence="1 8">
        <name>Mg(2+)</name>
        <dbReference type="ChEBI" id="CHEBI:18420"/>
    </cofactor>
</comment>
<evidence type="ECO:0000259" key="9">
    <source>
        <dbReference type="Pfam" id="PF01850"/>
    </source>
</evidence>
<dbReference type="SUPFAM" id="SSF88723">
    <property type="entry name" value="PIN domain-like"/>
    <property type="match status" value="1"/>
</dbReference>
<dbReference type="RefSeq" id="WP_039204488.1">
    <property type="nucleotide sequence ID" value="NZ_JACJQT010000045.1"/>
</dbReference>
<comment type="similarity">
    <text evidence="7 8">Belongs to the PINc/VapC protein family.</text>
</comment>
<dbReference type="InterPro" id="IPR050556">
    <property type="entry name" value="Type_II_TA_system_RNase"/>
</dbReference>
<evidence type="ECO:0000256" key="8">
    <source>
        <dbReference type="HAMAP-Rule" id="MF_00265"/>
    </source>
</evidence>
<keyword evidence="5 8" id="KW-0378">Hydrolase</keyword>
<keyword evidence="8" id="KW-0800">Toxin</keyword>
<dbReference type="Gene3D" id="3.40.50.1010">
    <property type="entry name" value="5'-nuclease"/>
    <property type="match status" value="1"/>
</dbReference>
<gene>
    <name evidence="8" type="primary">vapC</name>
    <name evidence="10" type="ORF">H6F99_16785</name>
</gene>
<evidence type="ECO:0000256" key="2">
    <source>
        <dbReference type="ARBA" id="ARBA00022649"/>
    </source>
</evidence>
<dbReference type="InterPro" id="IPR022907">
    <property type="entry name" value="VapC_family"/>
</dbReference>
<dbReference type="EC" id="3.1.-.-" evidence="8"/>
<evidence type="ECO:0000256" key="6">
    <source>
        <dbReference type="ARBA" id="ARBA00022842"/>
    </source>
</evidence>
<reference evidence="10 11" key="1">
    <citation type="journal article" date="2020" name="ISME J.">
        <title>Comparative genomics reveals insights into cyanobacterial evolution and habitat adaptation.</title>
        <authorList>
            <person name="Chen M.Y."/>
            <person name="Teng W.K."/>
            <person name="Zhao L."/>
            <person name="Hu C.X."/>
            <person name="Zhou Y.K."/>
            <person name="Han B.P."/>
            <person name="Song L.R."/>
            <person name="Shu W.S."/>
        </authorList>
    </citation>
    <scope>NUCLEOTIDE SEQUENCE [LARGE SCALE GENOMIC DNA]</scope>
    <source>
        <strain evidence="10 11">FACHB-1040</strain>
    </source>
</reference>
<evidence type="ECO:0000313" key="10">
    <source>
        <dbReference type="EMBL" id="MBD2279879.1"/>
    </source>
</evidence>